<dbReference type="STRING" id="1507870.A0A1V8SL03"/>
<evidence type="ECO:0000313" key="5">
    <source>
        <dbReference type="EMBL" id="OQN99620.1"/>
    </source>
</evidence>
<dbReference type="InterPro" id="IPR037588">
    <property type="entry name" value="MLST8"/>
</dbReference>
<dbReference type="InterPro" id="IPR055499">
    <property type="entry name" value="DUF7071"/>
</dbReference>
<dbReference type="PANTHER" id="PTHR19842">
    <property type="entry name" value="G BETA-LIKE PROTEIN GBL"/>
    <property type="match status" value="1"/>
</dbReference>
<feature type="region of interest" description="Disordered" evidence="3">
    <location>
        <begin position="33"/>
        <end position="190"/>
    </location>
</feature>
<dbReference type="Pfam" id="PF23257">
    <property type="entry name" value="DUF7071"/>
    <property type="match status" value="1"/>
</dbReference>
<dbReference type="PANTHER" id="PTHR19842:SF2">
    <property type="entry name" value="WD REPEAT PROTEIN (AFU_ORTHOLOGUE AFUA_5G04300)"/>
    <property type="match status" value="1"/>
</dbReference>
<evidence type="ECO:0000259" key="4">
    <source>
        <dbReference type="PROSITE" id="PS50090"/>
    </source>
</evidence>
<dbReference type="InterPro" id="IPR015943">
    <property type="entry name" value="WD40/YVTN_repeat-like_dom_sf"/>
</dbReference>
<reference evidence="6" key="1">
    <citation type="submission" date="2017-03" db="EMBL/GenBank/DDBJ databases">
        <title>Genomes of endolithic fungi from Antarctica.</title>
        <authorList>
            <person name="Coleine C."/>
            <person name="Masonjones S."/>
            <person name="Stajich J.E."/>
        </authorList>
    </citation>
    <scope>NUCLEOTIDE SEQUENCE [LARGE SCALE GENOMIC DNA]</scope>
    <source>
        <strain evidence="6">CCFEE 5527</strain>
    </source>
</reference>
<dbReference type="Proteomes" id="UP000192596">
    <property type="component" value="Unassembled WGS sequence"/>
</dbReference>
<evidence type="ECO:0000256" key="2">
    <source>
        <dbReference type="PROSITE-ProRule" id="PRU00221"/>
    </source>
</evidence>
<dbReference type="CDD" id="cd00167">
    <property type="entry name" value="SANT"/>
    <property type="match status" value="1"/>
</dbReference>
<accession>A0A1V8SL03</accession>
<dbReference type="GO" id="GO:0031929">
    <property type="term" value="P:TOR signaling"/>
    <property type="evidence" value="ECO:0007669"/>
    <property type="project" value="InterPro"/>
</dbReference>
<dbReference type="SUPFAM" id="SSF46689">
    <property type="entry name" value="Homeodomain-like"/>
    <property type="match status" value="1"/>
</dbReference>
<dbReference type="EMBL" id="NAJO01000039">
    <property type="protein sequence ID" value="OQN99620.1"/>
    <property type="molecule type" value="Genomic_DNA"/>
</dbReference>
<name>A0A1V8SL03_9PEZI</name>
<dbReference type="InParanoid" id="A0A1V8SL03"/>
<feature type="compositionally biased region" description="Basic and acidic residues" evidence="3">
    <location>
        <begin position="146"/>
        <end position="172"/>
    </location>
</feature>
<feature type="repeat" description="WD" evidence="2">
    <location>
        <begin position="825"/>
        <end position="851"/>
    </location>
</feature>
<dbReference type="InterPro" id="IPR001005">
    <property type="entry name" value="SANT/Myb"/>
</dbReference>
<dbReference type="GO" id="GO:0031931">
    <property type="term" value="C:TORC1 complex"/>
    <property type="evidence" value="ECO:0007669"/>
    <property type="project" value="InterPro"/>
</dbReference>
<dbReference type="Pfam" id="PF00400">
    <property type="entry name" value="WD40"/>
    <property type="match status" value="4"/>
</dbReference>
<dbReference type="InterPro" id="IPR009057">
    <property type="entry name" value="Homeodomain-like_sf"/>
</dbReference>
<dbReference type="GO" id="GO:0031932">
    <property type="term" value="C:TORC2 complex"/>
    <property type="evidence" value="ECO:0007669"/>
    <property type="project" value="InterPro"/>
</dbReference>
<evidence type="ECO:0000313" key="6">
    <source>
        <dbReference type="Proteomes" id="UP000192596"/>
    </source>
</evidence>
<dbReference type="InterPro" id="IPR036322">
    <property type="entry name" value="WD40_repeat_dom_sf"/>
</dbReference>
<proteinExistence type="inferred from homology"/>
<keyword evidence="6" id="KW-1185">Reference proteome</keyword>
<dbReference type="SMART" id="SM00320">
    <property type="entry name" value="WD40"/>
    <property type="match status" value="4"/>
</dbReference>
<comment type="similarity">
    <text evidence="1">Belongs to the WD repeat LST8 family.</text>
</comment>
<comment type="caution">
    <text evidence="5">The sequence shown here is derived from an EMBL/GenBank/DDBJ whole genome shotgun (WGS) entry which is preliminary data.</text>
</comment>
<dbReference type="PROSITE" id="PS50082">
    <property type="entry name" value="WD_REPEATS_2"/>
    <property type="match status" value="2"/>
</dbReference>
<feature type="repeat" description="WD" evidence="2">
    <location>
        <begin position="878"/>
        <end position="903"/>
    </location>
</feature>
<organism evidence="5 6">
    <name type="scientific">Cryoendolithus antarcticus</name>
    <dbReference type="NCBI Taxonomy" id="1507870"/>
    <lineage>
        <taxon>Eukaryota</taxon>
        <taxon>Fungi</taxon>
        <taxon>Dikarya</taxon>
        <taxon>Ascomycota</taxon>
        <taxon>Pezizomycotina</taxon>
        <taxon>Dothideomycetes</taxon>
        <taxon>Dothideomycetidae</taxon>
        <taxon>Cladosporiales</taxon>
        <taxon>Cladosporiaceae</taxon>
        <taxon>Cryoendolithus</taxon>
    </lineage>
</organism>
<dbReference type="Gene3D" id="2.130.10.10">
    <property type="entry name" value="YVTN repeat-like/Quinoprotein amine dehydrogenase"/>
    <property type="match status" value="1"/>
</dbReference>
<feature type="region of interest" description="Disordered" evidence="3">
    <location>
        <begin position="401"/>
        <end position="436"/>
    </location>
</feature>
<dbReference type="InterPro" id="IPR011041">
    <property type="entry name" value="Quinoprot_gluc/sorb_DH_b-prop"/>
</dbReference>
<gene>
    <name evidence="5" type="ORF">B0A48_14762</name>
</gene>
<feature type="compositionally biased region" description="Basic and acidic residues" evidence="3">
    <location>
        <begin position="46"/>
        <end position="69"/>
    </location>
</feature>
<dbReference type="OrthoDB" id="10248252at2759"/>
<protein>
    <recommendedName>
        <fullName evidence="4">Myb-like domain-containing protein</fullName>
    </recommendedName>
</protein>
<evidence type="ECO:0000256" key="3">
    <source>
        <dbReference type="SAM" id="MobiDB-lite"/>
    </source>
</evidence>
<dbReference type="PROSITE" id="PS50090">
    <property type="entry name" value="MYB_LIKE"/>
    <property type="match status" value="1"/>
</dbReference>
<sequence>MAPVVIDLVSSDDEPPIREITKATVILAPKANPSAAGLPQRLPMAKRSDISVHQERIRRADRFRRKEAESTAFHKARTSATPSNYTPAIAPAAPLAVSGTERPAKRRRMGEEDEEGEVIEIATGRAGQHVPVQGPTSSHNTAPFGRSEDSLQPHESDSGPDEIPARPRDPKKQPSIPMPTARDQAPVVTSVAAPQRAYKSFIPGISGAPYTSEDDAKIMRLREGGEGWRTIVQHFPGRSKGSLKAHWVYINGGRQPRTSRHVSGTVEARRASTALAVFDHPDEGYGDHDEDEREEALKRSEIDDVTMEDADVTLDESSATLETTMEDATRPSEQATVSLKYTGSSEGFGGRYSAAADPHLVMLREEHSISWDEMPKFFSGRTQGSLQVRYSGLRRKPSAHAALPDLGHDSSFAMDSDTMHSGDQRPRRRRKKERTQAGFVSWADVKAKRLVDDSQLQAVSCTQGDDVFTTNGELSQRSVRQHLPLMPMNRSLRGRELGNTRSLKISGDLQNSVLDTLGPRRSFNGTSGDVTCVAWAKDDNRFAAGSIAISDVSSMQYNRPFNLLLGDVDRNTLLELPEHHVKRPVVNSNTVDSSGNARTNVNGSHEMRATQDSRVFMTVAAVDFDTSGRLFTAGGDSSVRMYDSQSGRCLDTCVLDATVDMLVCCGPGILAVAQHTAKDSIRLLRYDTGHFTDSFVLWLPQMSNVLPIFPSALKRGGPNNRLLLAGFASDGVEEERATAGGIGLWDLQTRSLLETPNVTRGVFDVAWNLSPSSRSTLFAVAVSKPESRIRSEIQCFSWDRSGIRRTLTWDCPALDINDVIYCPHDDNLIAAGATDGRVYVWDKRHADNKQSPLHVFKHGNTTNVIDHDRPREVADTGVRFLSWSATADRLYSGSSDGVVKVWDPYRSTEDAHVRDVAGFETAVMSGAFSADFRDLLIGEEKGQINLLGIDREGRPIRTAKRFDLLAAPAPTTINREEDVAMAGAEPAARAQDQCGTSADALADKVAQCTLDCGYIPTAADEDGKMSDDRASEQRIPGALRDRILPRKWRQPADYSDLTNAELEEAGPFVCCAFCCGPAMPSMTVHSICEKCTLTRSGLTHRCKRCSYPVRPDADGGEETSLACQRCEFECFRCAGMAEYSVVDGSAECVPCGLVWEGGILGWELSNTGGDGGLARTNAKAHAKSPAIDAADGAADTTVIHLFLDRERLSQGWRSACADISGSQDARSPTPSFSEMELLSDAELILGKYFTCASAQLMMAAAPNMSAAKLRKLRGILQLHTECREDVDTLKVRLSKKA</sequence>
<feature type="domain" description="Myb-like" evidence="4">
    <location>
        <begin position="202"/>
        <end position="247"/>
    </location>
</feature>
<dbReference type="SUPFAM" id="SSF50952">
    <property type="entry name" value="Soluble quinoprotein glucose dehydrogenase"/>
    <property type="match status" value="1"/>
</dbReference>
<keyword evidence="2" id="KW-0853">WD repeat</keyword>
<dbReference type="SUPFAM" id="SSF50978">
    <property type="entry name" value="WD40 repeat-like"/>
    <property type="match status" value="1"/>
</dbReference>
<dbReference type="InterPro" id="IPR001680">
    <property type="entry name" value="WD40_rpt"/>
</dbReference>
<dbReference type="GO" id="GO:0032956">
    <property type="term" value="P:regulation of actin cytoskeleton organization"/>
    <property type="evidence" value="ECO:0007669"/>
    <property type="project" value="TreeGrafter"/>
</dbReference>
<evidence type="ECO:0000256" key="1">
    <source>
        <dbReference type="ARBA" id="ARBA00009890"/>
    </source>
</evidence>